<reference evidence="1 2" key="1">
    <citation type="submission" date="2022-05" db="EMBL/GenBank/DDBJ databases">
        <authorList>
            <consortium name="Genoscope - CEA"/>
            <person name="William W."/>
        </authorList>
    </citation>
    <scope>NUCLEOTIDE SEQUENCE [LARGE SCALE GENOMIC DNA]</scope>
</reference>
<sequence length="150" mass="17685">YFDKLPFGPFIKIDDVANTEFKTRDPIHIPEGCTFPDGYKQCMEDYPGPDDEYDWEGICYEGQQLKEIPNEWITFKALLVIFLTRNVCYLFYFLATEHAKQGLLEAEMFVEINFLRKEDIGATMNKQMIAYPPLRARRHKLRISKGRDFV</sequence>
<evidence type="ECO:0000313" key="2">
    <source>
        <dbReference type="Proteomes" id="UP001159405"/>
    </source>
</evidence>
<protein>
    <submittedName>
        <fullName evidence="1">Uncharacterized protein</fullName>
    </submittedName>
</protein>
<dbReference type="EMBL" id="CALNXK010000316">
    <property type="protein sequence ID" value="CAH3182217.1"/>
    <property type="molecule type" value="Genomic_DNA"/>
</dbReference>
<organism evidence="1 2">
    <name type="scientific">Porites lobata</name>
    <dbReference type="NCBI Taxonomy" id="104759"/>
    <lineage>
        <taxon>Eukaryota</taxon>
        <taxon>Metazoa</taxon>
        <taxon>Cnidaria</taxon>
        <taxon>Anthozoa</taxon>
        <taxon>Hexacorallia</taxon>
        <taxon>Scleractinia</taxon>
        <taxon>Fungiina</taxon>
        <taxon>Poritidae</taxon>
        <taxon>Porites</taxon>
    </lineage>
</organism>
<name>A0ABN8RSA7_9CNID</name>
<comment type="caution">
    <text evidence="1">The sequence shown here is derived from an EMBL/GenBank/DDBJ whole genome shotgun (WGS) entry which is preliminary data.</text>
</comment>
<accession>A0ABN8RSA7</accession>
<proteinExistence type="predicted"/>
<dbReference type="Proteomes" id="UP001159405">
    <property type="component" value="Unassembled WGS sequence"/>
</dbReference>
<feature type="non-terminal residue" evidence="1">
    <location>
        <position position="1"/>
    </location>
</feature>
<gene>
    <name evidence="1" type="ORF">PLOB_00026488</name>
</gene>
<evidence type="ECO:0000313" key="1">
    <source>
        <dbReference type="EMBL" id="CAH3182217.1"/>
    </source>
</evidence>
<keyword evidence="2" id="KW-1185">Reference proteome</keyword>